<sequence>MMMTSVLVSCIYYFHSLCLLVYSDGNGVESSTMMGLIS</sequence>
<proteinExistence type="predicted"/>
<feature type="signal peptide" evidence="1">
    <location>
        <begin position="1"/>
        <end position="18"/>
    </location>
</feature>
<name>A0A2P2MVM7_RHIMU</name>
<accession>A0A2P2MVM7</accession>
<dbReference type="AlphaFoldDB" id="A0A2P2MVM7"/>
<evidence type="ECO:0000256" key="1">
    <source>
        <dbReference type="SAM" id="SignalP"/>
    </source>
</evidence>
<reference evidence="2" key="1">
    <citation type="submission" date="2018-02" db="EMBL/GenBank/DDBJ databases">
        <title>Rhizophora mucronata_Transcriptome.</title>
        <authorList>
            <person name="Meera S.P."/>
            <person name="Sreeshan A."/>
            <person name="Augustine A."/>
        </authorList>
    </citation>
    <scope>NUCLEOTIDE SEQUENCE</scope>
    <source>
        <tissue evidence="2">Leaf</tissue>
    </source>
</reference>
<organism evidence="2">
    <name type="scientific">Rhizophora mucronata</name>
    <name type="common">Asiatic mangrove</name>
    <dbReference type="NCBI Taxonomy" id="61149"/>
    <lineage>
        <taxon>Eukaryota</taxon>
        <taxon>Viridiplantae</taxon>
        <taxon>Streptophyta</taxon>
        <taxon>Embryophyta</taxon>
        <taxon>Tracheophyta</taxon>
        <taxon>Spermatophyta</taxon>
        <taxon>Magnoliopsida</taxon>
        <taxon>eudicotyledons</taxon>
        <taxon>Gunneridae</taxon>
        <taxon>Pentapetalae</taxon>
        <taxon>rosids</taxon>
        <taxon>fabids</taxon>
        <taxon>Malpighiales</taxon>
        <taxon>Rhizophoraceae</taxon>
        <taxon>Rhizophora</taxon>
    </lineage>
</organism>
<feature type="chain" id="PRO_5015141292" evidence="1">
    <location>
        <begin position="19"/>
        <end position="38"/>
    </location>
</feature>
<dbReference type="EMBL" id="GGEC01053784">
    <property type="protein sequence ID" value="MBX34268.1"/>
    <property type="molecule type" value="Transcribed_RNA"/>
</dbReference>
<keyword evidence="1" id="KW-0732">Signal</keyword>
<protein>
    <submittedName>
        <fullName evidence="2">Uncharacterized protein</fullName>
    </submittedName>
</protein>
<evidence type="ECO:0000313" key="2">
    <source>
        <dbReference type="EMBL" id="MBX34268.1"/>
    </source>
</evidence>